<sequence>MDEDPTHSQLDVTVLGDVSREVTYTSGSGNDNRKRNVTMWTKKRSLAVHVHVEETLTGLVRVIKKVKPHSPQVRDWRPEIQLMGRVSDETSLFIQLYGWFWSEDFVCIAMEYCPLGDLAACFSEPLSEVVTWGICSQLLQGLARLHEMAITHRDIKPQNILVVTKDPLWVKIADFGISKQALDGETDLRTPRAGTEGFMAPEILGLTSNARKESRGLVPYPEAALTRRGIGLSGRLFIKELLVLEPANRPAASVDLMSKWTVTEMADIPDLDRAGSVRSVEDMGGMSTDGWSNDVAAAHTLFSGNEPSTDEPSTANINPVDDVMDYHTSELWHILQDTGHGPERIRPLLEQGANPNKLHKGYTALHLATTSGSISRMEVLLEYGAQGSVRTQPHGETALHLATFNFDLDKMKLLTTTTDINAQNAGGDTALHLVIARGHALEALKSLLGHRASANIPGRLGRTPLVYALYLCQQRVAEVLLEAGADPNVADSQGRAALHYAAASDRFSCAFIHDLIKGGADVNQVDNNLKTPLHEAVETGKGDVIRALVDAGADTKLGDPSFERRLQRALFWGGISEKLPWPLRNNIK</sequence>
<dbReference type="EMBL" id="JAOPJF010000031">
    <property type="protein sequence ID" value="KAK1144340.1"/>
    <property type="molecule type" value="Genomic_DNA"/>
</dbReference>
<proteinExistence type="predicted"/>
<dbReference type="Proteomes" id="UP001177260">
    <property type="component" value="Unassembled WGS sequence"/>
</dbReference>
<accession>A0ACC3B2I5</accession>
<keyword evidence="2" id="KW-1185">Reference proteome</keyword>
<evidence type="ECO:0000313" key="1">
    <source>
        <dbReference type="EMBL" id="KAK1144340.1"/>
    </source>
</evidence>
<name>A0ACC3B2I5_9EURO</name>
<comment type="caution">
    <text evidence="1">The sequence shown here is derived from an EMBL/GenBank/DDBJ whole genome shotgun (WGS) entry which is preliminary data.</text>
</comment>
<gene>
    <name evidence="1" type="ORF">N8T08_005492</name>
</gene>
<reference evidence="1 2" key="1">
    <citation type="journal article" date="2023" name="ACS Omega">
        <title>Identification of the Neoaspergillic Acid Biosynthesis Gene Cluster by Establishing an In Vitro CRISPR-Ribonucleoprotein Genetic System in Aspergillus melleus.</title>
        <authorList>
            <person name="Yuan B."/>
            <person name="Grau M.F."/>
            <person name="Murata R.M."/>
            <person name="Torok T."/>
            <person name="Venkateswaran K."/>
            <person name="Stajich J.E."/>
            <person name="Wang C.C.C."/>
        </authorList>
    </citation>
    <scope>NUCLEOTIDE SEQUENCE [LARGE SCALE GENOMIC DNA]</scope>
    <source>
        <strain evidence="1 2">IMV 1140</strain>
    </source>
</reference>
<evidence type="ECO:0000313" key="2">
    <source>
        <dbReference type="Proteomes" id="UP001177260"/>
    </source>
</evidence>
<organism evidence="1 2">
    <name type="scientific">Aspergillus melleus</name>
    <dbReference type="NCBI Taxonomy" id="138277"/>
    <lineage>
        <taxon>Eukaryota</taxon>
        <taxon>Fungi</taxon>
        <taxon>Dikarya</taxon>
        <taxon>Ascomycota</taxon>
        <taxon>Pezizomycotina</taxon>
        <taxon>Eurotiomycetes</taxon>
        <taxon>Eurotiomycetidae</taxon>
        <taxon>Eurotiales</taxon>
        <taxon>Aspergillaceae</taxon>
        <taxon>Aspergillus</taxon>
        <taxon>Aspergillus subgen. Circumdati</taxon>
    </lineage>
</organism>
<protein>
    <submittedName>
        <fullName evidence="1">Uncharacterized protein</fullName>
    </submittedName>
</protein>